<comment type="caution">
    <text evidence="2">The sequence shown here is derived from an EMBL/GenBank/DDBJ whole genome shotgun (WGS) entry which is preliminary data.</text>
</comment>
<dbReference type="Proteomes" id="UP000612055">
    <property type="component" value="Unassembled WGS sequence"/>
</dbReference>
<protein>
    <submittedName>
        <fullName evidence="2">Uncharacterized protein</fullName>
    </submittedName>
</protein>
<proteinExistence type="predicted"/>
<dbReference type="EMBL" id="JAEHOE010000258">
    <property type="protein sequence ID" value="KAG2482130.1"/>
    <property type="molecule type" value="Genomic_DNA"/>
</dbReference>
<feature type="region of interest" description="Disordered" evidence="1">
    <location>
        <begin position="1"/>
        <end position="41"/>
    </location>
</feature>
<organism evidence="2 3">
    <name type="scientific">Edaphochlamys debaryana</name>
    <dbReference type="NCBI Taxonomy" id="47281"/>
    <lineage>
        <taxon>Eukaryota</taxon>
        <taxon>Viridiplantae</taxon>
        <taxon>Chlorophyta</taxon>
        <taxon>core chlorophytes</taxon>
        <taxon>Chlorophyceae</taxon>
        <taxon>CS clade</taxon>
        <taxon>Chlamydomonadales</taxon>
        <taxon>Chlamydomonadales incertae sedis</taxon>
        <taxon>Edaphochlamys</taxon>
    </lineage>
</organism>
<reference evidence="2" key="1">
    <citation type="journal article" date="2020" name="bioRxiv">
        <title>Comparative genomics of Chlamydomonas.</title>
        <authorList>
            <person name="Craig R.J."/>
            <person name="Hasan A.R."/>
            <person name="Ness R.W."/>
            <person name="Keightley P.D."/>
        </authorList>
    </citation>
    <scope>NUCLEOTIDE SEQUENCE</scope>
    <source>
        <strain evidence="2">CCAP 11/70</strain>
    </source>
</reference>
<sequence>MLSGPRRGAPSFGSSSGPLKPPVVPRAAASEPGGHPPGRVGQGLAIGAGVALGFGCGLHSLGKSLGDGLKGFGSAGSSKSVEAAGKYLGDGLQALGSDIARPEPPAKARILRLSFNDSLVLSAAIIGLCMIRSSPGGGNAPRSRSRSRSRGRSPGPGPGPGPAPAPAPAPAGPHL</sequence>
<dbReference type="AlphaFoldDB" id="A0A835XF25"/>
<gene>
    <name evidence="2" type="ORF">HYH03_018916</name>
</gene>
<evidence type="ECO:0000313" key="2">
    <source>
        <dbReference type="EMBL" id="KAG2482130.1"/>
    </source>
</evidence>
<feature type="compositionally biased region" description="Pro residues" evidence="1">
    <location>
        <begin position="155"/>
        <end position="175"/>
    </location>
</feature>
<evidence type="ECO:0000256" key="1">
    <source>
        <dbReference type="SAM" id="MobiDB-lite"/>
    </source>
</evidence>
<keyword evidence="3" id="KW-1185">Reference proteome</keyword>
<name>A0A835XF25_9CHLO</name>
<accession>A0A835XF25</accession>
<feature type="region of interest" description="Disordered" evidence="1">
    <location>
        <begin position="132"/>
        <end position="175"/>
    </location>
</feature>
<evidence type="ECO:0000313" key="3">
    <source>
        <dbReference type="Proteomes" id="UP000612055"/>
    </source>
</evidence>